<keyword evidence="2" id="KW-0186">Copper</keyword>
<evidence type="ECO:0000313" key="4">
    <source>
        <dbReference type="EMBL" id="OUD14642.1"/>
    </source>
</evidence>
<dbReference type="GO" id="GO:0005507">
    <property type="term" value="F:copper ion binding"/>
    <property type="evidence" value="ECO:0007669"/>
    <property type="project" value="InterPro"/>
</dbReference>
<evidence type="ECO:0000256" key="1">
    <source>
        <dbReference type="ARBA" id="ARBA00010457"/>
    </source>
</evidence>
<comment type="similarity">
    <text evidence="1 2">Belongs to the Cu-Zn superoxide dismutase family.</text>
</comment>
<dbReference type="InterPro" id="IPR024134">
    <property type="entry name" value="SOD_Cu/Zn_/chaperone"/>
</dbReference>
<keyword evidence="2" id="KW-0862">Zinc</keyword>
<name>A0A251XAS4_9GAMM</name>
<dbReference type="InterPro" id="IPR001424">
    <property type="entry name" value="SOD_Cu_Zn_dom"/>
</dbReference>
<keyword evidence="2" id="KW-0560">Oxidoreductase</keyword>
<dbReference type="Pfam" id="PF00080">
    <property type="entry name" value="Sod_Cu"/>
    <property type="match status" value="1"/>
</dbReference>
<evidence type="ECO:0000256" key="2">
    <source>
        <dbReference type="RuleBase" id="RU000393"/>
    </source>
</evidence>
<proteinExistence type="inferred from homology"/>
<dbReference type="EC" id="1.15.1.1" evidence="2"/>
<comment type="function">
    <text evidence="2">Destroys radicals which are normally produced within the cells and which are toxic to biological systems.</text>
</comment>
<accession>A0A251XAS4</accession>
<comment type="cofactor">
    <cofactor evidence="2">
        <name>Zn(2+)</name>
        <dbReference type="ChEBI" id="CHEBI:29105"/>
    </cofactor>
    <text evidence="2">Binds 1 zinc ion per subunit.</text>
</comment>
<gene>
    <name evidence="4" type="ORF">TPSD3_06725</name>
</gene>
<evidence type="ECO:0000313" key="5">
    <source>
        <dbReference type="Proteomes" id="UP000194798"/>
    </source>
</evidence>
<evidence type="ECO:0000259" key="3">
    <source>
        <dbReference type="Pfam" id="PF00080"/>
    </source>
</evidence>
<organism evidence="4 5">
    <name type="scientific">Thioflexithrix psekupsensis</name>
    <dbReference type="NCBI Taxonomy" id="1570016"/>
    <lineage>
        <taxon>Bacteria</taxon>
        <taxon>Pseudomonadati</taxon>
        <taxon>Pseudomonadota</taxon>
        <taxon>Gammaproteobacteria</taxon>
        <taxon>Thiotrichales</taxon>
        <taxon>Thioflexithrix</taxon>
    </lineage>
</organism>
<dbReference type="PROSITE" id="PS00087">
    <property type="entry name" value="SOD_CU_ZN_1"/>
    <property type="match status" value="1"/>
</dbReference>
<dbReference type="NCBIfam" id="NF007628">
    <property type="entry name" value="PRK10290.1"/>
    <property type="match status" value="1"/>
</dbReference>
<protein>
    <recommendedName>
        <fullName evidence="2">Superoxide dismutase [Cu-Zn]</fullName>
        <ecNumber evidence="2">1.15.1.1</ecNumber>
    </recommendedName>
</protein>
<reference evidence="4 5" key="1">
    <citation type="submission" date="2016-12" db="EMBL/GenBank/DDBJ databases">
        <title>Thioflexothrix psekupsii D3 genome sequencing and assembly.</title>
        <authorList>
            <person name="Fomenkov A."/>
            <person name="Vincze T."/>
            <person name="Grabovich M."/>
            <person name="Anton B.P."/>
            <person name="Dubinina G."/>
            <person name="Orlova M."/>
            <person name="Belousova E."/>
            <person name="Roberts R.J."/>
        </authorList>
    </citation>
    <scope>NUCLEOTIDE SEQUENCE [LARGE SCALE GENOMIC DNA]</scope>
    <source>
        <strain evidence="4">D3</strain>
    </source>
</reference>
<dbReference type="Gene3D" id="2.60.40.200">
    <property type="entry name" value="Superoxide dismutase, copper/zinc binding domain"/>
    <property type="match status" value="1"/>
</dbReference>
<feature type="domain" description="Superoxide dismutase copper/zinc binding" evidence="3">
    <location>
        <begin position="40"/>
        <end position="172"/>
    </location>
</feature>
<comment type="cofactor">
    <cofactor evidence="2">
        <name>Cu cation</name>
        <dbReference type="ChEBI" id="CHEBI:23378"/>
    </cofactor>
    <text evidence="2">Binds 1 copper ion per subunit.</text>
</comment>
<dbReference type="InterPro" id="IPR018152">
    <property type="entry name" value="SOD_Cu/Zn_BS"/>
</dbReference>
<keyword evidence="5" id="KW-1185">Reference proteome</keyword>
<comment type="catalytic activity">
    <reaction evidence="2">
        <text>2 superoxide + 2 H(+) = H2O2 + O2</text>
        <dbReference type="Rhea" id="RHEA:20696"/>
        <dbReference type="ChEBI" id="CHEBI:15378"/>
        <dbReference type="ChEBI" id="CHEBI:15379"/>
        <dbReference type="ChEBI" id="CHEBI:16240"/>
        <dbReference type="ChEBI" id="CHEBI:18421"/>
        <dbReference type="EC" id="1.15.1.1"/>
    </reaction>
</comment>
<comment type="caution">
    <text evidence="4">The sequence shown here is derived from an EMBL/GenBank/DDBJ whole genome shotgun (WGS) entry which is preliminary data.</text>
</comment>
<dbReference type="PROSITE" id="PS00332">
    <property type="entry name" value="SOD_CU_ZN_2"/>
    <property type="match status" value="1"/>
</dbReference>
<dbReference type="PANTHER" id="PTHR10003">
    <property type="entry name" value="SUPEROXIDE DISMUTASE CU-ZN -RELATED"/>
    <property type="match status" value="1"/>
</dbReference>
<sequence length="173" mass="17786">MASFAADHSSHNHTPAAAVENGVVVTLHLISNQGIEKEIGTVTLSDSSYGLLLTPQLTDLTAGIHGFHVHQNGSCEPLEKDGQMVAGLAAGGHFDPHNTGKHLGPYADGHLGDLPPLVANENGEATLQVLAPRLKVADILGKSLMVHVGGDNYSDDPKPLGGGGPRLACGVIS</sequence>
<dbReference type="EMBL" id="MSLT01000012">
    <property type="protein sequence ID" value="OUD14642.1"/>
    <property type="molecule type" value="Genomic_DNA"/>
</dbReference>
<dbReference type="InterPro" id="IPR036423">
    <property type="entry name" value="SOD-like_Cu/Zn_dom_sf"/>
</dbReference>
<dbReference type="CDD" id="cd00305">
    <property type="entry name" value="Cu-Zn_Superoxide_Dismutase"/>
    <property type="match status" value="1"/>
</dbReference>
<dbReference type="AlphaFoldDB" id="A0A251XAS4"/>
<dbReference type="GO" id="GO:0004784">
    <property type="term" value="F:superoxide dismutase activity"/>
    <property type="evidence" value="ECO:0007669"/>
    <property type="project" value="UniProtKB-EC"/>
</dbReference>
<dbReference type="SUPFAM" id="SSF49329">
    <property type="entry name" value="Cu,Zn superoxide dismutase-like"/>
    <property type="match status" value="1"/>
</dbReference>
<keyword evidence="2" id="KW-0479">Metal-binding</keyword>
<dbReference type="Proteomes" id="UP000194798">
    <property type="component" value="Unassembled WGS sequence"/>
</dbReference>